<dbReference type="RefSeq" id="WP_072835204.1">
    <property type="nucleotide sequence ID" value="NZ_FQUU01000007.1"/>
</dbReference>
<protein>
    <recommendedName>
        <fullName evidence="4">Lipocalin-like domain-containing protein</fullName>
    </recommendedName>
</protein>
<dbReference type="EMBL" id="FQUU01000007">
    <property type="protein sequence ID" value="SHF19513.1"/>
    <property type="molecule type" value="Genomic_DNA"/>
</dbReference>
<dbReference type="OrthoDB" id="673130at2"/>
<keyword evidence="3" id="KW-1185">Reference proteome</keyword>
<dbReference type="Proteomes" id="UP000184048">
    <property type="component" value="Unassembled WGS sequence"/>
</dbReference>
<accession>A0A1M4ZNA0</accession>
<evidence type="ECO:0000313" key="2">
    <source>
        <dbReference type="EMBL" id="SHF19513.1"/>
    </source>
</evidence>
<name>A0A1M4ZNA0_9BACT</name>
<feature type="signal peptide" evidence="1">
    <location>
        <begin position="1"/>
        <end position="19"/>
    </location>
</feature>
<evidence type="ECO:0000256" key="1">
    <source>
        <dbReference type="SAM" id="SignalP"/>
    </source>
</evidence>
<keyword evidence="1" id="KW-0732">Signal</keyword>
<evidence type="ECO:0008006" key="4">
    <source>
        <dbReference type="Google" id="ProtNLM"/>
    </source>
</evidence>
<organism evidence="2 3">
    <name type="scientific">Flavisolibacter ginsengisoli DSM 18119</name>
    <dbReference type="NCBI Taxonomy" id="1121884"/>
    <lineage>
        <taxon>Bacteria</taxon>
        <taxon>Pseudomonadati</taxon>
        <taxon>Bacteroidota</taxon>
        <taxon>Chitinophagia</taxon>
        <taxon>Chitinophagales</taxon>
        <taxon>Chitinophagaceae</taxon>
        <taxon>Flavisolibacter</taxon>
    </lineage>
</organism>
<gene>
    <name evidence="2" type="ORF">SAMN02745131_02010</name>
</gene>
<proteinExistence type="predicted"/>
<reference evidence="2 3" key="1">
    <citation type="submission" date="2016-11" db="EMBL/GenBank/DDBJ databases">
        <authorList>
            <person name="Jaros S."/>
            <person name="Januszkiewicz K."/>
            <person name="Wedrychowicz H."/>
        </authorList>
    </citation>
    <scope>NUCLEOTIDE SEQUENCE [LARGE SCALE GENOMIC DNA]</scope>
    <source>
        <strain evidence="2 3">DSM 18119</strain>
    </source>
</reference>
<feature type="chain" id="PRO_5012002280" description="Lipocalin-like domain-containing protein" evidence="1">
    <location>
        <begin position="20"/>
        <end position="141"/>
    </location>
</feature>
<evidence type="ECO:0000313" key="3">
    <source>
        <dbReference type="Proteomes" id="UP000184048"/>
    </source>
</evidence>
<dbReference type="AlphaFoldDB" id="A0A1M4ZNA0"/>
<sequence>MNKILLIFLFIASAIVANAQCQNTVLYKASKTEYLNSKDVVENTVAEESTLQISPTQVVLQKNGNGADEVTGTVIGWNCQWTTSFKNGKTSFSSVLTKGNGEQRGADFTIEGVGGDLFITIAIEGMDQKIRIKADSYQIKK</sequence>
<dbReference type="STRING" id="1121884.SAMN02745131_02010"/>